<evidence type="ECO:0000256" key="1">
    <source>
        <dbReference type="ARBA" id="ARBA00004651"/>
    </source>
</evidence>
<dbReference type="GO" id="GO:0005886">
    <property type="term" value="C:plasma membrane"/>
    <property type="evidence" value="ECO:0007669"/>
    <property type="project" value="UniProtKB-SubCell"/>
</dbReference>
<dbReference type="EMBL" id="WPAF01000002">
    <property type="protein sequence ID" value="KAF0135058.1"/>
    <property type="molecule type" value="Genomic_DNA"/>
</dbReference>
<keyword evidence="9 12" id="KW-1133">Transmembrane helix</keyword>
<dbReference type="Gene3D" id="1.10.3730.20">
    <property type="match status" value="1"/>
</dbReference>
<evidence type="ECO:0000256" key="8">
    <source>
        <dbReference type="ARBA" id="ARBA00022985"/>
    </source>
</evidence>
<evidence type="ECO:0000256" key="4">
    <source>
        <dbReference type="ARBA" id="ARBA00022516"/>
    </source>
</evidence>
<evidence type="ECO:0000256" key="11">
    <source>
        <dbReference type="ARBA" id="ARBA00023136"/>
    </source>
</evidence>
<comment type="similarity">
    <text evidence="2">Belongs to the EamA transporter family.</text>
</comment>
<keyword evidence="3" id="KW-1003">Cell membrane</keyword>
<evidence type="ECO:0000256" key="7">
    <source>
        <dbReference type="ARBA" id="ARBA00022692"/>
    </source>
</evidence>
<evidence type="ECO:0000256" key="5">
    <source>
        <dbReference type="ARBA" id="ARBA00022519"/>
    </source>
</evidence>
<evidence type="ECO:0000256" key="3">
    <source>
        <dbReference type="ARBA" id="ARBA00022475"/>
    </source>
</evidence>
<dbReference type="SUPFAM" id="SSF103481">
    <property type="entry name" value="Multidrug resistance efflux transporter EmrE"/>
    <property type="match status" value="1"/>
</dbReference>
<keyword evidence="4" id="KW-0444">Lipid biosynthesis</keyword>
<dbReference type="Proteomes" id="UP000488506">
    <property type="component" value="Unassembled WGS sequence"/>
</dbReference>
<evidence type="ECO:0000259" key="13">
    <source>
        <dbReference type="Pfam" id="PF00892"/>
    </source>
</evidence>
<keyword evidence="7 12" id="KW-0812">Transmembrane</keyword>
<dbReference type="PANTHER" id="PTHR30561:SF9">
    <property type="entry name" value="4-AMINO-4-DEOXY-L-ARABINOSE-PHOSPHOUNDECAPRENOL FLIPPASE SUBUNIT ARNF-RELATED"/>
    <property type="match status" value="1"/>
</dbReference>
<sequence>MVDYLILVVSVSLAVVGQLLMKQGMNQFGTFPISQIITKIIPMFLNPWVFSGLVAFAFSSIFWLAVLSRLQLSLAYPMVSIAYVVVTFASIIFFKEQVALIRWVGVLVICFGVVLISRS</sequence>
<gene>
    <name evidence="14" type="ORF">FD145_196</name>
</gene>
<feature type="transmembrane region" description="Helical" evidence="12">
    <location>
        <begin position="74"/>
        <end position="94"/>
    </location>
</feature>
<dbReference type="InterPro" id="IPR000390">
    <property type="entry name" value="Small_drug/metabolite_transptr"/>
</dbReference>
<keyword evidence="10" id="KW-0443">Lipid metabolism</keyword>
<keyword evidence="8" id="KW-0448">Lipopolysaccharide biosynthesis</keyword>
<dbReference type="PANTHER" id="PTHR30561">
    <property type="entry name" value="SMR FAMILY PROTON-DEPENDENT DRUG EFFLUX TRANSPORTER SUGE"/>
    <property type="match status" value="1"/>
</dbReference>
<feature type="transmembrane region" description="Helical" evidence="12">
    <location>
        <begin position="100"/>
        <end position="117"/>
    </location>
</feature>
<dbReference type="AlphaFoldDB" id="A0A833L260"/>
<evidence type="ECO:0000256" key="2">
    <source>
        <dbReference type="ARBA" id="ARBA00007362"/>
    </source>
</evidence>
<keyword evidence="5" id="KW-0997">Cell inner membrane</keyword>
<accession>A0A833L260</accession>
<feature type="transmembrane region" description="Helical" evidence="12">
    <location>
        <begin position="45"/>
        <end position="67"/>
    </location>
</feature>
<dbReference type="InterPro" id="IPR037185">
    <property type="entry name" value="EmrE-like"/>
</dbReference>
<proteinExistence type="inferred from homology"/>
<keyword evidence="11 12" id="KW-0472">Membrane</keyword>
<dbReference type="InterPro" id="IPR000620">
    <property type="entry name" value="EamA_dom"/>
</dbReference>
<evidence type="ECO:0000256" key="9">
    <source>
        <dbReference type="ARBA" id="ARBA00022989"/>
    </source>
</evidence>
<dbReference type="GO" id="GO:0022857">
    <property type="term" value="F:transmembrane transporter activity"/>
    <property type="evidence" value="ECO:0007669"/>
    <property type="project" value="InterPro"/>
</dbReference>
<name>A0A833L260_UNCSA</name>
<evidence type="ECO:0000256" key="10">
    <source>
        <dbReference type="ARBA" id="ARBA00023098"/>
    </source>
</evidence>
<reference evidence="14 15" key="1">
    <citation type="submission" date="2019-12" db="EMBL/GenBank/DDBJ databases">
        <authorList>
            <person name="Wolfe R."/>
            <person name="Danczak R."/>
            <person name="Wilkins M."/>
        </authorList>
    </citation>
    <scope>NUCLEOTIDE SEQUENCE [LARGE SCALE GENOMIC DNA]</scope>
    <source>
        <strain evidence="14">X2_MaxBin.013</strain>
    </source>
</reference>
<protein>
    <recommendedName>
        <fullName evidence="13">EamA domain-containing protein</fullName>
    </recommendedName>
</protein>
<dbReference type="Pfam" id="PF00892">
    <property type="entry name" value="EamA"/>
    <property type="match status" value="1"/>
</dbReference>
<evidence type="ECO:0000256" key="12">
    <source>
        <dbReference type="SAM" id="Phobius"/>
    </source>
</evidence>
<evidence type="ECO:0000256" key="6">
    <source>
        <dbReference type="ARBA" id="ARBA00022556"/>
    </source>
</evidence>
<organism evidence="14 15">
    <name type="scientific">Candidatus Saganbacteria bacterium</name>
    <dbReference type="NCBI Taxonomy" id="2575572"/>
    <lineage>
        <taxon>Bacteria</taxon>
        <taxon>Bacillati</taxon>
        <taxon>Saganbacteria</taxon>
    </lineage>
</organism>
<feature type="domain" description="EamA" evidence="13">
    <location>
        <begin position="47"/>
        <end position="117"/>
    </location>
</feature>
<dbReference type="GO" id="GO:0009103">
    <property type="term" value="P:lipopolysaccharide biosynthetic process"/>
    <property type="evidence" value="ECO:0007669"/>
    <property type="project" value="UniProtKB-KW"/>
</dbReference>
<comment type="subcellular location">
    <subcellularLocation>
        <location evidence="1">Cell membrane</location>
        <topology evidence="1">Multi-pass membrane protein</topology>
    </subcellularLocation>
</comment>
<evidence type="ECO:0000313" key="15">
    <source>
        <dbReference type="Proteomes" id="UP000488506"/>
    </source>
</evidence>
<keyword evidence="6" id="KW-0441">Lipid A biosynthesis</keyword>
<evidence type="ECO:0000313" key="14">
    <source>
        <dbReference type="EMBL" id="KAF0135058.1"/>
    </source>
</evidence>
<comment type="caution">
    <text evidence="14">The sequence shown here is derived from an EMBL/GenBank/DDBJ whole genome shotgun (WGS) entry which is preliminary data.</text>
</comment>